<reference evidence="9" key="2">
    <citation type="submission" date="2013-07" db="EMBL/GenBank/DDBJ databases">
        <authorList>
            <consortium name="The Broad Institute Genome Sequencing Platform"/>
            <person name="Cuomo C."/>
            <person name="Litvintseva A."/>
            <person name="Chen Y."/>
            <person name="Heitman J."/>
            <person name="Sun S."/>
            <person name="Springer D."/>
            <person name="Dromer F."/>
            <person name="Young S.K."/>
            <person name="Zeng Q."/>
            <person name="Gargeya S."/>
            <person name="Fitzgerald M."/>
            <person name="Abouelleil A."/>
            <person name="Alvarado L."/>
            <person name="Berlin A.M."/>
            <person name="Chapman S.B."/>
            <person name="Dewar J."/>
            <person name="Goldberg J."/>
            <person name="Griggs A."/>
            <person name="Gujja S."/>
            <person name="Hansen M."/>
            <person name="Howarth C."/>
            <person name="Imamovic A."/>
            <person name="Larimer J."/>
            <person name="McCowan C."/>
            <person name="Murphy C."/>
            <person name="Pearson M."/>
            <person name="Priest M."/>
            <person name="Roberts A."/>
            <person name="Saif S."/>
            <person name="Shea T."/>
            <person name="Sykes S."/>
            <person name="Wortman J."/>
            <person name="Nusbaum C."/>
            <person name="Birren B."/>
        </authorList>
    </citation>
    <scope>NUCLEOTIDE SEQUENCE</scope>
    <source>
        <strain evidence="9">CBS 10118</strain>
    </source>
</reference>
<evidence type="ECO:0000256" key="4">
    <source>
        <dbReference type="ARBA" id="ARBA00022989"/>
    </source>
</evidence>
<feature type="transmembrane region" description="Helical" evidence="7">
    <location>
        <begin position="376"/>
        <end position="394"/>
    </location>
</feature>
<feature type="region of interest" description="Disordered" evidence="6">
    <location>
        <begin position="1"/>
        <end position="21"/>
    </location>
</feature>
<gene>
    <name evidence="8" type="ORF">I302_06236</name>
    <name evidence="9" type="ORF">I302_106506</name>
</gene>
<dbReference type="EMBL" id="KI894022">
    <property type="protein sequence ID" value="OCF24775.1"/>
    <property type="molecule type" value="Genomic_DNA"/>
</dbReference>
<keyword evidence="2" id="KW-0813">Transport</keyword>
<keyword evidence="5 7" id="KW-0472">Membrane</keyword>
<reference evidence="8" key="3">
    <citation type="submission" date="2014-01" db="EMBL/GenBank/DDBJ databases">
        <title>Evolution of pathogenesis and genome organization in the Tremellales.</title>
        <authorList>
            <person name="Cuomo C."/>
            <person name="Litvintseva A."/>
            <person name="Heitman J."/>
            <person name="Chen Y."/>
            <person name="Sun S."/>
            <person name="Springer D."/>
            <person name="Dromer F."/>
            <person name="Young S."/>
            <person name="Zeng Q."/>
            <person name="Chapman S."/>
            <person name="Gujja S."/>
            <person name="Saif S."/>
            <person name="Birren B."/>
        </authorList>
    </citation>
    <scope>NUCLEOTIDE SEQUENCE</scope>
    <source>
        <strain evidence="8">CBS 10118</strain>
    </source>
</reference>
<dbReference type="GO" id="GO:0016020">
    <property type="term" value="C:membrane"/>
    <property type="evidence" value="ECO:0007669"/>
    <property type="project" value="UniProtKB-SubCell"/>
</dbReference>
<feature type="transmembrane region" description="Helical" evidence="7">
    <location>
        <begin position="438"/>
        <end position="455"/>
    </location>
</feature>
<comment type="subcellular location">
    <subcellularLocation>
        <location evidence="1">Membrane</location>
        <topology evidence="1">Multi-pass membrane protein</topology>
    </subcellularLocation>
</comment>
<dbReference type="KEGG" id="kbi:30210635"/>
<keyword evidence="10" id="KW-1185">Reference proteome</keyword>
<accession>A0A1B9G182</accession>
<evidence type="ECO:0000313" key="10">
    <source>
        <dbReference type="Proteomes" id="UP000092730"/>
    </source>
</evidence>
<evidence type="ECO:0000256" key="1">
    <source>
        <dbReference type="ARBA" id="ARBA00004141"/>
    </source>
</evidence>
<reference evidence="9" key="4">
    <citation type="submission" date="2024-02" db="EMBL/GenBank/DDBJ databases">
        <title>Comparative genomics of Cryptococcus and Kwoniella reveals pathogenesis evolution and contrasting modes of karyotype evolution via chromosome fusion or intercentromeric recombination.</title>
        <authorList>
            <person name="Coelho M.A."/>
            <person name="David-Palma M."/>
            <person name="Shea T."/>
            <person name="Bowers K."/>
            <person name="McGinley-Smith S."/>
            <person name="Mohammad A.W."/>
            <person name="Gnirke A."/>
            <person name="Yurkov A.M."/>
            <person name="Nowrousian M."/>
            <person name="Sun S."/>
            <person name="Cuomo C.A."/>
            <person name="Heitman J."/>
        </authorList>
    </citation>
    <scope>NUCLEOTIDE SEQUENCE</scope>
    <source>
        <strain evidence="9">CBS 10118</strain>
    </source>
</reference>
<feature type="transmembrane region" description="Helical" evidence="7">
    <location>
        <begin position="475"/>
        <end position="493"/>
    </location>
</feature>
<dbReference type="EMBL" id="CP144545">
    <property type="protein sequence ID" value="WVW84472.1"/>
    <property type="molecule type" value="Genomic_DNA"/>
</dbReference>
<keyword evidence="4 7" id="KW-1133">Transmembrane helix</keyword>
<feature type="transmembrane region" description="Helical" evidence="7">
    <location>
        <begin position="243"/>
        <end position="265"/>
    </location>
</feature>
<proteinExistence type="predicted"/>
<dbReference type="PANTHER" id="PTHR43791">
    <property type="entry name" value="PERMEASE-RELATED"/>
    <property type="match status" value="1"/>
</dbReference>
<dbReference type="Pfam" id="PF07690">
    <property type="entry name" value="MFS_1"/>
    <property type="match status" value="1"/>
</dbReference>
<dbReference type="InterPro" id="IPR036259">
    <property type="entry name" value="MFS_trans_sf"/>
</dbReference>
<keyword evidence="3 7" id="KW-0812">Transmembrane</keyword>
<protein>
    <submittedName>
        <fullName evidence="8">Allantoate permease</fullName>
    </submittedName>
</protein>
<evidence type="ECO:0000256" key="5">
    <source>
        <dbReference type="ARBA" id="ARBA00023136"/>
    </source>
</evidence>
<reference evidence="8" key="1">
    <citation type="submission" date="2013-07" db="EMBL/GenBank/DDBJ databases">
        <title>The Genome Sequence of Cryptococcus bestiolae CBS10118.</title>
        <authorList>
            <consortium name="The Broad Institute Genome Sequencing Platform"/>
            <person name="Cuomo C."/>
            <person name="Litvintseva A."/>
            <person name="Chen Y."/>
            <person name="Heitman J."/>
            <person name="Sun S."/>
            <person name="Springer D."/>
            <person name="Dromer F."/>
            <person name="Young S.K."/>
            <person name="Zeng Q."/>
            <person name="Gargeya S."/>
            <person name="Fitzgerald M."/>
            <person name="Abouelleil A."/>
            <person name="Alvarado L."/>
            <person name="Berlin A.M."/>
            <person name="Chapman S.B."/>
            <person name="Dewar J."/>
            <person name="Goldberg J."/>
            <person name="Griggs A."/>
            <person name="Gujja S."/>
            <person name="Hansen M."/>
            <person name="Howarth C."/>
            <person name="Imamovic A."/>
            <person name="Larimer J."/>
            <person name="McCowan C."/>
            <person name="Murphy C."/>
            <person name="Pearson M."/>
            <person name="Priest M."/>
            <person name="Roberts A."/>
            <person name="Saif S."/>
            <person name="Shea T."/>
            <person name="Sykes S."/>
            <person name="Wortman J."/>
            <person name="Nusbaum C."/>
            <person name="Birren B."/>
        </authorList>
    </citation>
    <scope>NUCLEOTIDE SEQUENCE [LARGE SCALE GENOMIC DNA]</scope>
    <source>
        <strain evidence="8">CBS 10118</strain>
    </source>
</reference>
<feature type="transmembrane region" description="Helical" evidence="7">
    <location>
        <begin position="183"/>
        <end position="203"/>
    </location>
</feature>
<dbReference type="Gene3D" id="1.20.1250.20">
    <property type="entry name" value="MFS general substrate transporter like domains"/>
    <property type="match status" value="1"/>
</dbReference>
<name>A0A1B9G182_9TREE</name>
<evidence type="ECO:0000256" key="3">
    <source>
        <dbReference type="ARBA" id="ARBA00022692"/>
    </source>
</evidence>
<dbReference type="VEuPathDB" id="FungiDB:I302_06236"/>
<feature type="transmembrane region" description="Helical" evidence="7">
    <location>
        <begin position="123"/>
        <end position="141"/>
    </location>
</feature>
<dbReference type="InterPro" id="IPR011701">
    <property type="entry name" value="MFS"/>
</dbReference>
<dbReference type="RefSeq" id="XP_019045845.1">
    <property type="nucleotide sequence ID" value="XM_019192848.1"/>
</dbReference>
<sequence>MGPAYQHEHEHDDREKGDIIEPRVVDHAPDEPVLHTKDLDAIKDKNYDVGAEFFAELARRPDAHEIMAPWTEAEEKAILRKLDFIVLPLVTMSLLLGGVDKVILGTSASFGLREELHLVGQQYSWSSSIIFFGSILTVFPQSWLIQKLPTGKVFAVNVFMFGIMTFATIGVKNAGGLQACRFILGMFEGMNTSGAGLVIGMWWKKEEQGIRTVIVFNTLSSVVNGLLSYAVQFYTPTSLLSRWQLLFLITACISVTFGVLDWIFFPSNPTKAWWLTERQRYIAVARLAGNQTGMVNTHTKMDQVKEALLDIRTWLYFLISITLNIPNGGLSGFYSIVVKGLNFNVKQLTLMNMPTGPIGWFAALFWVWLANRTRQPLLCAMGSVLVCLIGTIVLKVVPHSNIGGSLAGLYIVYMYWAPYMVYGQLIMYRNVGGTSKKVAVFGISYLGYAVGNLVGPQSFRAKEDPTYPTAYTVMMTGYCVCLGLMTLYGFLCWRDNKKKVVQEQEYMTALDGQEEDIGAEWKDLTDKQNPKFRYTY</sequence>
<evidence type="ECO:0000313" key="8">
    <source>
        <dbReference type="EMBL" id="OCF24775.1"/>
    </source>
</evidence>
<feature type="transmembrane region" description="Helical" evidence="7">
    <location>
        <begin position="406"/>
        <end position="426"/>
    </location>
</feature>
<feature type="transmembrane region" description="Helical" evidence="7">
    <location>
        <begin position="314"/>
        <end position="337"/>
    </location>
</feature>
<dbReference type="AlphaFoldDB" id="A0A1B9G182"/>
<evidence type="ECO:0000256" key="7">
    <source>
        <dbReference type="SAM" id="Phobius"/>
    </source>
</evidence>
<feature type="transmembrane region" description="Helical" evidence="7">
    <location>
        <begin position="349"/>
        <end position="369"/>
    </location>
</feature>
<evidence type="ECO:0000256" key="2">
    <source>
        <dbReference type="ARBA" id="ARBA00022448"/>
    </source>
</evidence>
<feature type="transmembrane region" description="Helical" evidence="7">
    <location>
        <begin position="210"/>
        <end position="231"/>
    </location>
</feature>
<dbReference type="GO" id="GO:0022857">
    <property type="term" value="F:transmembrane transporter activity"/>
    <property type="evidence" value="ECO:0007669"/>
    <property type="project" value="InterPro"/>
</dbReference>
<evidence type="ECO:0000256" key="6">
    <source>
        <dbReference type="SAM" id="MobiDB-lite"/>
    </source>
</evidence>
<evidence type="ECO:0000313" key="9">
    <source>
        <dbReference type="EMBL" id="WVW84472.1"/>
    </source>
</evidence>
<feature type="transmembrane region" description="Helical" evidence="7">
    <location>
        <begin position="84"/>
        <end position="103"/>
    </location>
</feature>
<dbReference type="SUPFAM" id="SSF103473">
    <property type="entry name" value="MFS general substrate transporter"/>
    <property type="match status" value="1"/>
</dbReference>
<dbReference type="GeneID" id="30210635"/>
<dbReference type="PANTHER" id="PTHR43791:SF41">
    <property type="entry name" value="MAJOR FACILITATOR SUPERFAMILY (MFS) PROFILE DOMAIN-CONTAINING PROTEIN"/>
    <property type="match status" value="1"/>
</dbReference>
<feature type="transmembrane region" description="Helical" evidence="7">
    <location>
        <begin position="153"/>
        <end position="171"/>
    </location>
</feature>
<dbReference type="OrthoDB" id="6730379at2759"/>
<organism evidence="8">
    <name type="scientific">Kwoniella bestiolae CBS 10118</name>
    <dbReference type="NCBI Taxonomy" id="1296100"/>
    <lineage>
        <taxon>Eukaryota</taxon>
        <taxon>Fungi</taxon>
        <taxon>Dikarya</taxon>
        <taxon>Basidiomycota</taxon>
        <taxon>Agaricomycotina</taxon>
        <taxon>Tremellomycetes</taxon>
        <taxon>Tremellales</taxon>
        <taxon>Cryptococcaceae</taxon>
        <taxon>Kwoniella</taxon>
    </lineage>
</organism>
<dbReference type="Proteomes" id="UP000092730">
    <property type="component" value="Chromosome 5"/>
</dbReference>